<protein>
    <submittedName>
        <fullName evidence="1">Uncharacterized protein</fullName>
    </submittedName>
</protein>
<evidence type="ECO:0000313" key="2">
    <source>
        <dbReference type="Proteomes" id="UP001209878"/>
    </source>
</evidence>
<organism evidence="1 2">
    <name type="scientific">Ridgeia piscesae</name>
    <name type="common">Tubeworm</name>
    <dbReference type="NCBI Taxonomy" id="27915"/>
    <lineage>
        <taxon>Eukaryota</taxon>
        <taxon>Metazoa</taxon>
        <taxon>Spiralia</taxon>
        <taxon>Lophotrochozoa</taxon>
        <taxon>Annelida</taxon>
        <taxon>Polychaeta</taxon>
        <taxon>Sedentaria</taxon>
        <taxon>Canalipalpata</taxon>
        <taxon>Sabellida</taxon>
        <taxon>Siboglinidae</taxon>
        <taxon>Ridgeia</taxon>
    </lineage>
</organism>
<evidence type="ECO:0000313" key="1">
    <source>
        <dbReference type="EMBL" id="KAK2194276.1"/>
    </source>
</evidence>
<dbReference type="PANTHER" id="PTHR47510:SF3">
    <property type="entry name" value="ENDO_EXONUCLEASE_PHOSPHATASE DOMAIN-CONTAINING PROTEIN"/>
    <property type="match status" value="1"/>
</dbReference>
<keyword evidence="2" id="KW-1185">Reference proteome</keyword>
<dbReference type="AlphaFoldDB" id="A0AAD9ULY7"/>
<comment type="caution">
    <text evidence="1">The sequence shown here is derived from an EMBL/GenBank/DDBJ whole genome shotgun (WGS) entry which is preliminary data.</text>
</comment>
<reference evidence="1" key="1">
    <citation type="journal article" date="2023" name="Mol. Biol. Evol.">
        <title>Third-Generation Sequencing Reveals the Adaptive Role of the Epigenome in Three Deep-Sea Polychaetes.</title>
        <authorList>
            <person name="Perez M."/>
            <person name="Aroh O."/>
            <person name="Sun Y."/>
            <person name="Lan Y."/>
            <person name="Juniper S.K."/>
            <person name="Young C.R."/>
            <person name="Angers B."/>
            <person name="Qian P.Y."/>
        </authorList>
    </citation>
    <scope>NUCLEOTIDE SEQUENCE</scope>
    <source>
        <strain evidence="1">R07B-5</strain>
    </source>
</reference>
<dbReference type="PANTHER" id="PTHR47510">
    <property type="entry name" value="REVERSE TRANSCRIPTASE DOMAIN-CONTAINING PROTEIN"/>
    <property type="match status" value="1"/>
</dbReference>
<proteinExistence type="predicted"/>
<dbReference type="EMBL" id="JAODUO010000001">
    <property type="protein sequence ID" value="KAK2194276.1"/>
    <property type="molecule type" value="Genomic_DNA"/>
</dbReference>
<dbReference type="Proteomes" id="UP001209878">
    <property type="component" value="Unassembled WGS sequence"/>
</dbReference>
<sequence>MYMYPVTEKEVTEIVSGCKSKTSYGHDEISMKTVKHVIKQIVRPLTYIFNRSLITGLFTNDMKTAEVIPVFKSGDRLQFSNYSPISLLPQFSKILEEKMCSKRLSFINQFYKWA</sequence>
<gene>
    <name evidence="1" type="ORF">NP493_1g11012</name>
</gene>
<accession>A0AAD9ULY7</accession>
<name>A0AAD9ULY7_RIDPI</name>